<dbReference type="PANTHER" id="PTHR46268">
    <property type="entry name" value="STRESS RESPONSE PROTEIN NHAX"/>
    <property type="match status" value="1"/>
</dbReference>
<gene>
    <name evidence="3" type="ORF">EHS89_14945</name>
</gene>
<dbReference type="OrthoDB" id="5877096at2"/>
<dbReference type="Gene3D" id="3.40.50.620">
    <property type="entry name" value="HUPs"/>
    <property type="match status" value="1"/>
</dbReference>
<dbReference type="Pfam" id="PF00582">
    <property type="entry name" value="Usp"/>
    <property type="match status" value="1"/>
</dbReference>
<dbReference type="Proteomes" id="UP000267535">
    <property type="component" value="Unassembled WGS sequence"/>
</dbReference>
<accession>A0A3P1SMA0</accession>
<dbReference type="PANTHER" id="PTHR46268:SF6">
    <property type="entry name" value="UNIVERSAL STRESS PROTEIN UP12"/>
    <property type="match status" value="1"/>
</dbReference>
<evidence type="ECO:0000259" key="2">
    <source>
        <dbReference type="Pfam" id="PF00582"/>
    </source>
</evidence>
<dbReference type="SUPFAM" id="SSF52402">
    <property type="entry name" value="Adenine nucleotide alpha hydrolases-like"/>
    <property type="match status" value="1"/>
</dbReference>
<dbReference type="RefSeq" id="WP_124926962.1">
    <property type="nucleotide sequence ID" value="NZ_BMOH01000007.1"/>
</dbReference>
<evidence type="ECO:0000256" key="1">
    <source>
        <dbReference type="ARBA" id="ARBA00008791"/>
    </source>
</evidence>
<protein>
    <submittedName>
        <fullName evidence="3">Universal stress protein</fullName>
    </submittedName>
</protein>
<feature type="domain" description="UspA" evidence="2">
    <location>
        <begin position="1"/>
        <end position="135"/>
    </location>
</feature>
<evidence type="ECO:0000313" key="4">
    <source>
        <dbReference type="Proteomes" id="UP000267535"/>
    </source>
</evidence>
<keyword evidence="4" id="KW-1185">Reference proteome</keyword>
<sequence length="142" mass="15189">MKTLMVATDLTSGFTTAYENTILLARSFASTVYLMHVVNPNEDSSYKDKKSIGQEFADESAVLNSIAAQFRDQDIETHALLLEGVIPIAILDEAERLQADLIILGGAGKGSATGILVDSISQAVIKQTQTPIMLFPASGLSE</sequence>
<dbReference type="InterPro" id="IPR006015">
    <property type="entry name" value="Universal_stress_UspA"/>
</dbReference>
<reference evidence="3 4" key="1">
    <citation type="submission" date="2018-11" db="EMBL/GenBank/DDBJ databases">
        <title>The draft genome sequence of Amphritea balenae JAMM 1525T.</title>
        <authorList>
            <person name="Fang Z."/>
            <person name="Zhang Y."/>
            <person name="Han X."/>
        </authorList>
    </citation>
    <scope>NUCLEOTIDE SEQUENCE [LARGE SCALE GENOMIC DNA]</scope>
    <source>
        <strain evidence="3 4">JAMM 1525</strain>
    </source>
</reference>
<dbReference type="InterPro" id="IPR006016">
    <property type="entry name" value="UspA"/>
</dbReference>
<dbReference type="AlphaFoldDB" id="A0A3P1SMA0"/>
<comment type="similarity">
    <text evidence="1">Belongs to the universal stress protein A family.</text>
</comment>
<organism evidence="3 4">
    <name type="scientific">Amphritea balenae</name>
    <dbReference type="NCBI Taxonomy" id="452629"/>
    <lineage>
        <taxon>Bacteria</taxon>
        <taxon>Pseudomonadati</taxon>
        <taxon>Pseudomonadota</taxon>
        <taxon>Gammaproteobacteria</taxon>
        <taxon>Oceanospirillales</taxon>
        <taxon>Oceanospirillaceae</taxon>
        <taxon>Amphritea</taxon>
    </lineage>
</organism>
<dbReference type="PRINTS" id="PR01438">
    <property type="entry name" value="UNVRSLSTRESS"/>
</dbReference>
<comment type="caution">
    <text evidence="3">The sequence shown here is derived from an EMBL/GenBank/DDBJ whole genome shotgun (WGS) entry which is preliminary data.</text>
</comment>
<dbReference type="EMBL" id="RQXV01000008">
    <property type="protein sequence ID" value="RRC98381.1"/>
    <property type="molecule type" value="Genomic_DNA"/>
</dbReference>
<name>A0A3P1SMA0_9GAMM</name>
<proteinExistence type="inferred from homology"/>
<evidence type="ECO:0000313" key="3">
    <source>
        <dbReference type="EMBL" id="RRC98381.1"/>
    </source>
</evidence>
<dbReference type="InterPro" id="IPR014729">
    <property type="entry name" value="Rossmann-like_a/b/a_fold"/>
</dbReference>
<dbReference type="CDD" id="cd00293">
    <property type="entry name" value="USP-like"/>
    <property type="match status" value="1"/>
</dbReference>